<dbReference type="CDD" id="cd05233">
    <property type="entry name" value="SDR_c"/>
    <property type="match status" value="1"/>
</dbReference>
<dbReference type="InterPro" id="IPR036291">
    <property type="entry name" value="NAD(P)-bd_dom_sf"/>
</dbReference>
<evidence type="ECO:0000313" key="5">
    <source>
        <dbReference type="Proteomes" id="UP001500051"/>
    </source>
</evidence>
<dbReference type="RefSeq" id="WP_344812573.1">
    <property type="nucleotide sequence ID" value="NZ_BAAAYX010000009.1"/>
</dbReference>
<evidence type="ECO:0000313" key="4">
    <source>
        <dbReference type="EMBL" id="GAA3705477.1"/>
    </source>
</evidence>
<dbReference type="PANTHER" id="PTHR43669">
    <property type="entry name" value="5-KETO-D-GLUCONATE 5-REDUCTASE"/>
    <property type="match status" value="1"/>
</dbReference>
<dbReference type="EMBL" id="BAAAYX010000009">
    <property type="protein sequence ID" value="GAA3705477.1"/>
    <property type="molecule type" value="Genomic_DNA"/>
</dbReference>
<comment type="similarity">
    <text evidence="1 3">Belongs to the short-chain dehydrogenases/reductases (SDR) family.</text>
</comment>
<dbReference type="PANTHER" id="PTHR43669:SF12">
    <property type="entry name" value="BLR5618 PROTEIN"/>
    <property type="match status" value="1"/>
</dbReference>
<evidence type="ECO:0000256" key="3">
    <source>
        <dbReference type="RuleBase" id="RU000363"/>
    </source>
</evidence>
<dbReference type="PRINTS" id="PR00080">
    <property type="entry name" value="SDRFAMILY"/>
</dbReference>
<dbReference type="PROSITE" id="PS00061">
    <property type="entry name" value="ADH_SHORT"/>
    <property type="match status" value="1"/>
</dbReference>
<comment type="caution">
    <text evidence="4">The sequence shown here is derived from an EMBL/GenBank/DDBJ whole genome shotgun (WGS) entry which is preliminary data.</text>
</comment>
<name>A0ABP7DGR9_9ACTN</name>
<organism evidence="4 5">
    <name type="scientific">Microlunatus aurantiacus</name>
    <dbReference type="NCBI Taxonomy" id="446786"/>
    <lineage>
        <taxon>Bacteria</taxon>
        <taxon>Bacillati</taxon>
        <taxon>Actinomycetota</taxon>
        <taxon>Actinomycetes</taxon>
        <taxon>Propionibacteriales</taxon>
        <taxon>Propionibacteriaceae</taxon>
        <taxon>Microlunatus</taxon>
    </lineage>
</organism>
<protein>
    <submittedName>
        <fullName evidence="4">SDR family oxidoreductase</fullName>
    </submittedName>
</protein>
<dbReference type="InterPro" id="IPR020904">
    <property type="entry name" value="Sc_DH/Rdtase_CS"/>
</dbReference>
<gene>
    <name evidence="4" type="ORF">GCM10022204_23730</name>
</gene>
<dbReference type="Pfam" id="PF00106">
    <property type="entry name" value="adh_short"/>
    <property type="match status" value="1"/>
</dbReference>
<dbReference type="InterPro" id="IPR002347">
    <property type="entry name" value="SDR_fam"/>
</dbReference>
<reference evidence="5" key="1">
    <citation type="journal article" date="2019" name="Int. J. Syst. Evol. Microbiol.">
        <title>The Global Catalogue of Microorganisms (GCM) 10K type strain sequencing project: providing services to taxonomists for standard genome sequencing and annotation.</title>
        <authorList>
            <consortium name="The Broad Institute Genomics Platform"/>
            <consortium name="The Broad Institute Genome Sequencing Center for Infectious Disease"/>
            <person name="Wu L."/>
            <person name="Ma J."/>
        </authorList>
    </citation>
    <scope>NUCLEOTIDE SEQUENCE [LARGE SCALE GENOMIC DNA]</scope>
    <source>
        <strain evidence="5">JCM 16548</strain>
    </source>
</reference>
<dbReference type="Gene3D" id="3.40.50.720">
    <property type="entry name" value="NAD(P)-binding Rossmann-like Domain"/>
    <property type="match status" value="1"/>
</dbReference>
<dbReference type="Proteomes" id="UP001500051">
    <property type="component" value="Unassembled WGS sequence"/>
</dbReference>
<evidence type="ECO:0000256" key="1">
    <source>
        <dbReference type="ARBA" id="ARBA00006484"/>
    </source>
</evidence>
<accession>A0ABP7DGR9</accession>
<keyword evidence="2" id="KW-0560">Oxidoreductase</keyword>
<sequence length="261" mass="27363">MTDAEQSASDAASAGRRVAIVTGGGSGIGAASAVALAREGWTVVVAGRRVEPLTALVAEHPELSMDCGVADVTDPTSVHNLFARAVNKYGRVDLLFNNAGRGAWSAEIDELDVKEWKAVVDVNLTGAFLCTKEAFRVMRRQDPPGGRIINNGSISAHVPRPLSVAYTATKHAITGLTKSTALDGRRHGIACGQIDIGNAATDLTKDMASGILQADFSTGVEPRMDVEDVARAVVYMASLPPEANVLTMTVMATTMPYVGRG</sequence>
<dbReference type="PRINTS" id="PR00081">
    <property type="entry name" value="GDHRDH"/>
</dbReference>
<keyword evidence="5" id="KW-1185">Reference proteome</keyword>
<proteinExistence type="inferred from homology"/>
<evidence type="ECO:0000256" key="2">
    <source>
        <dbReference type="ARBA" id="ARBA00023002"/>
    </source>
</evidence>
<dbReference type="SUPFAM" id="SSF51735">
    <property type="entry name" value="NAD(P)-binding Rossmann-fold domains"/>
    <property type="match status" value="1"/>
</dbReference>